<name>A0A6A6H076_VIRVR</name>
<dbReference type="OrthoDB" id="3788792at2759"/>
<organism evidence="2 3">
    <name type="scientific">Viridothelium virens</name>
    <name type="common">Speckled blister lichen</name>
    <name type="synonym">Trypethelium virens</name>
    <dbReference type="NCBI Taxonomy" id="1048519"/>
    <lineage>
        <taxon>Eukaryota</taxon>
        <taxon>Fungi</taxon>
        <taxon>Dikarya</taxon>
        <taxon>Ascomycota</taxon>
        <taxon>Pezizomycotina</taxon>
        <taxon>Dothideomycetes</taxon>
        <taxon>Dothideomycetes incertae sedis</taxon>
        <taxon>Trypetheliales</taxon>
        <taxon>Trypetheliaceae</taxon>
        <taxon>Viridothelium</taxon>
    </lineage>
</organism>
<gene>
    <name evidence="2" type="ORF">EV356DRAFT_299687</name>
</gene>
<dbReference type="AlphaFoldDB" id="A0A6A6H076"/>
<feature type="region of interest" description="Disordered" evidence="1">
    <location>
        <begin position="57"/>
        <end position="83"/>
    </location>
</feature>
<keyword evidence="3" id="KW-1185">Reference proteome</keyword>
<evidence type="ECO:0000313" key="2">
    <source>
        <dbReference type="EMBL" id="KAF2231277.1"/>
    </source>
</evidence>
<protein>
    <submittedName>
        <fullName evidence="2">Uncharacterized protein</fullName>
    </submittedName>
</protein>
<sequence length="252" mass="28768">MGAELSKTLRSDLEVSTLEALLSNEEYIQQYGTAFHALNESAQSAFKTLLKSKPTTDRLLSNKKRVKPQEPNVNQKKKKSRRRDKLWQLRQYSADEVKLPTDIVDLFNQWKAEPHTFLCTSALHIPSSLAEFYGHTCHVQSSLVSNEVVWRFVTTTYYDVMSALSMSDRYDITAEAVAFVAAFICDSSTKERDSVERNLSRWAEYGKRHRALANSLGGTSCYFFYRILTVKIWVGIIPQETLTVLSPAVLPW</sequence>
<evidence type="ECO:0000256" key="1">
    <source>
        <dbReference type="SAM" id="MobiDB-lite"/>
    </source>
</evidence>
<reference evidence="2" key="1">
    <citation type="journal article" date="2020" name="Stud. Mycol.">
        <title>101 Dothideomycetes genomes: a test case for predicting lifestyles and emergence of pathogens.</title>
        <authorList>
            <person name="Haridas S."/>
            <person name="Albert R."/>
            <person name="Binder M."/>
            <person name="Bloem J."/>
            <person name="Labutti K."/>
            <person name="Salamov A."/>
            <person name="Andreopoulos B."/>
            <person name="Baker S."/>
            <person name="Barry K."/>
            <person name="Bills G."/>
            <person name="Bluhm B."/>
            <person name="Cannon C."/>
            <person name="Castanera R."/>
            <person name="Culley D."/>
            <person name="Daum C."/>
            <person name="Ezra D."/>
            <person name="Gonzalez J."/>
            <person name="Henrissat B."/>
            <person name="Kuo A."/>
            <person name="Liang C."/>
            <person name="Lipzen A."/>
            <person name="Lutzoni F."/>
            <person name="Magnuson J."/>
            <person name="Mondo S."/>
            <person name="Nolan M."/>
            <person name="Ohm R."/>
            <person name="Pangilinan J."/>
            <person name="Park H.-J."/>
            <person name="Ramirez L."/>
            <person name="Alfaro M."/>
            <person name="Sun H."/>
            <person name="Tritt A."/>
            <person name="Yoshinaga Y."/>
            <person name="Zwiers L.-H."/>
            <person name="Turgeon B."/>
            <person name="Goodwin S."/>
            <person name="Spatafora J."/>
            <person name="Crous P."/>
            <person name="Grigoriev I."/>
        </authorList>
    </citation>
    <scope>NUCLEOTIDE SEQUENCE</scope>
    <source>
        <strain evidence="2">Tuck. ex Michener</strain>
    </source>
</reference>
<proteinExistence type="predicted"/>
<accession>A0A6A6H076</accession>
<evidence type="ECO:0000313" key="3">
    <source>
        <dbReference type="Proteomes" id="UP000800092"/>
    </source>
</evidence>
<dbReference type="Proteomes" id="UP000800092">
    <property type="component" value="Unassembled WGS sequence"/>
</dbReference>
<dbReference type="EMBL" id="ML991829">
    <property type="protein sequence ID" value="KAF2231277.1"/>
    <property type="molecule type" value="Genomic_DNA"/>
</dbReference>